<comment type="caution">
    <text evidence="2">The sequence shown here is derived from an EMBL/GenBank/DDBJ whole genome shotgun (WGS) entry which is preliminary data.</text>
</comment>
<evidence type="ECO:0000313" key="3">
    <source>
        <dbReference type="Proteomes" id="UP001222027"/>
    </source>
</evidence>
<dbReference type="Proteomes" id="UP001222027">
    <property type="component" value="Unassembled WGS sequence"/>
</dbReference>
<organism evidence="2 3">
    <name type="scientific">Ensete ventricosum</name>
    <name type="common">Abyssinian banana</name>
    <name type="synonym">Musa ensete</name>
    <dbReference type="NCBI Taxonomy" id="4639"/>
    <lineage>
        <taxon>Eukaryota</taxon>
        <taxon>Viridiplantae</taxon>
        <taxon>Streptophyta</taxon>
        <taxon>Embryophyta</taxon>
        <taxon>Tracheophyta</taxon>
        <taxon>Spermatophyta</taxon>
        <taxon>Magnoliopsida</taxon>
        <taxon>Liliopsida</taxon>
        <taxon>Zingiberales</taxon>
        <taxon>Musaceae</taxon>
        <taxon>Ensete</taxon>
    </lineage>
</organism>
<name>A0AAV8QJG0_ENSVE</name>
<gene>
    <name evidence="2" type="ORF">OPV22_026215</name>
</gene>
<sequence>MSRARLQAVGWRSHGAVATAFTGFKCCAKGGVGESKVSGELKWLRRKRCLSGKIPDTGQLACAECRPEEGISVRAPGSACGEEGIAVCLGETATGPQSLVRSRRLSPPPPHLLLTSPPSARWTPACRNNCTLIDPPPPVRVPVLSPRRDRTACRGAVGEPTTTDMIPIRTGPAPTAAGLHRTLETSPSASGTLHRGQMSNPLLPPHGTRVTVMCGPGQKMTSPASVACLDGGFHASAIPSVYSLMNGYY</sequence>
<dbReference type="AlphaFoldDB" id="A0AAV8QJG0"/>
<keyword evidence="3" id="KW-1185">Reference proteome</keyword>
<accession>A0AAV8QJG0</accession>
<feature type="region of interest" description="Disordered" evidence="1">
    <location>
        <begin position="186"/>
        <end position="205"/>
    </location>
</feature>
<evidence type="ECO:0000313" key="2">
    <source>
        <dbReference type="EMBL" id="KAJ8471872.1"/>
    </source>
</evidence>
<evidence type="ECO:0008006" key="4">
    <source>
        <dbReference type="Google" id="ProtNLM"/>
    </source>
</evidence>
<dbReference type="EMBL" id="JAQQAF010000007">
    <property type="protein sequence ID" value="KAJ8471872.1"/>
    <property type="molecule type" value="Genomic_DNA"/>
</dbReference>
<reference evidence="2 3" key="1">
    <citation type="submission" date="2022-12" db="EMBL/GenBank/DDBJ databases">
        <title>Chromosome-scale assembly of the Ensete ventricosum genome.</title>
        <authorList>
            <person name="Dussert Y."/>
            <person name="Stocks J."/>
            <person name="Wendawek A."/>
            <person name="Woldeyes F."/>
            <person name="Nichols R.A."/>
            <person name="Borrell J.S."/>
        </authorList>
    </citation>
    <scope>NUCLEOTIDE SEQUENCE [LARGE SCALE GENOMIC DNA]</scope>
    <source>
        <strain evidence="3">cv. Maze</strain>
        <tissue evidence="2">Seeds</tissue>
    </source>
</reference>
<evidence type="ECO:0000256" key="1">
    <source>
        <dbReference type="SAM" id="MobiDB-lite"/>
    </source>
</evidence>
<protein>
    <recommendedName>
        <fullName evidence="4">Sushi domain-containing protein</fullName>
    </recommendedName>
</protein>
<proteinExistence type="predicted"/>